<evidence type="ECO:0000313" key="1">
    <source>
        <dbReference type="Proteomes" id="UP000036681"/>
    </source>
</evidence>
<reference evidence="2" key="1">
    <citation type="submission" date="2023-03" db="UniProtKB">
        <authorList>
            <consortium name="WormBaseParasite"/>
        </authorList>
    </citation>
    <scope>IDENTIFICATION</scope>
</reference>
<accession>A0A9J2P1Q2</accession>
<evidence type="ECO:0000313" key="2">
    <source>
        <dbReference type="WBParaSite" id="ALUE_0000376001-mRNA-1"/>
    </source>
</evidence>
<dbReference type="Proteomes" id="UP000036681">
    <property type="component" value="Unplaced"/>
</dbReference>
<organism evidence="1 2">
    <name type="scientific">Ascaris lumbricoides</name>
    <name type="common">Giant roundworm</name>
    <dbReference type="NCBI Taxonomy" id="6252"/>
    <lineage>
        <taxon>Eukaryota</taxon>
        <taxon>Metazoa</taxon>
        <taxon>Ecdysozoa</taxon>
        <taxon>Nematoda</taxon>
        <taxon>Chromadorea</taxon>
        <taxon>Rhabditida</taxon>
        <taxon>Spirurina</taxon>
        <taxon>Ascaridomorpha</taxon>
        <taxon>Ascaridoidea</taxon>
        <taxon>Ascarididae</taxon>
        <taxon>Ascaris</taxon>
    </lineage>
</organism>
<dbReference type="WBParaSite" id="ALUE_0000376001-mRNA-1">
    <property type="protein sequence ID" value="ALUE_0000376001-mRNA-1"/>
    <property type="gene ID" value="ALUE_0000376001"/>
</dbReference>
<name>A0A9J2P1Q2_ASCLU</name>
<dbReference type="AlphaFoldDB" id="A0A9J2P1Q2"/>
<keyword evidence="1" id="KW-1185">Reference proteome</keyword>
<protein>
    <submittedName>
        <fullName evidence="2">Uncharacterized protein</fullName>
    </submittedName>
</protein>
<proteinExistence type="predicted"/>
<sequence>MPHTDADMHTYTCTNKNAHLEMNHAIALAHCNRRYEANAPIPISSSTCNKTPLKAYNQLEFSQDATAESANVRERVLEVGERQEVVYPQITKTPSDSNKPPQNLRYQRNITPLAFNDTLSILTSRSSNAPALQCYPTQPHKRFGGQRRLVKLRPPQNVIRCGGSLGNLTDVDKNFGWVDMFYNMAKSISANIQAKESEAYLQAR</sequence>